<feature type="domain" description="Prepilin type IV endopeptidase peptidase" evidence="2">
    <location>
        <begin position="33"/>
        <end position="129"/>
    </location>
</feature>
<evidence type="ECO:0000256" key="1">
    <source>
        <dbReference type="SAM" id="Phobius"/>
    </source>
</evidence>
<gene>
    <name evidence="3" type="ORF">B7R25_10690</name>
</gene>
<reference evidence="3 4" key="1">
    <citation type="submission" date="2017-04" db="EMBL/GenBank/DDBJ databases">
        <title>Comparative genome analysis of Subtercola boreus.</title>
        <authorList>
            <person name="Cho Y.-J."/>
            <person name="Cho A."/>
            <person name="Kim O.-S."/>
            <person name="Lee J.-I."/>
        </authorList>
    </citation>
    <scope>NUCLEOTIDE SEQUENCE [LARGE SCALE GENOMIC DNA]</scope>
    <source>
        <strain evidence="3 4">P28004</strain>
    </source>
</reference>
<name>A0A3E0WB01_9MICO</name>
<dbReference type="RefSeq" id="WP_116418937.1">
    <property type="nucleotide sequence ID" value="NZ_NBXC01000019.1"/>
</dbReference>
<feature type="transmembrane region" description="Helical" evidence="1">
    <location>
        <begin position="76"/>
        <end position="95"/>
    </location>
</feature>
<evidence type="ECO:0000259" key="2">
    <source>
        <dbReference type="Pfam" id="PF01478"/>
    </source>
</evidence>
<dbReference type="GO" id="GO:0016020">
    <property type="term" value="C:membrane"/>
    <property type="evidence" value="ECO:0007669"/>
    <property type="project" value="InterPro"/>
</dbReference>
<dbReference type="InterPro" id="IPR000045">
    <property type="entry name" value="Prepilin_IV_endopep_pep"/>
</dbReference>
<dbReference type="AlphaFoldDB" id="A0A3E0WB01"/>
<dbReference type="GO" id="GO:0004190">
    <property type="term" value="F:aspartic-type endopeptidase activity"/>
    <property type="evidence" value="ECO:0007669"/>
    <property type="project" value="InterPro"/>
</dbReference>
<dbReference type="Pfam" id="PF01478">
    <property type="entry name" value="Peptidase_A24"/>
    <property type="match status" value="1"/>
</dbReference>
<evidence type="ECO:0000313" key="4">
    <source>
        <dbReference type="Proteomes" id="UP000257080"/>
    </source>
</evidence>
<dbReference type="Proteomes" id="UP000257080">
    <property type="component" value="Unassembled WGS sequence"/>
</dbReference>
<feature type="transmembrane region" description="Helical" evidence="1">
    <location>
        <begin position="49"/>
        <end position="70"/>
    </location>
</feature>
<keyword evidence="1" id="KW-0472">Membrane</keyword>
<organism evidence="3 4">
    <name type="scientific">Subtercola boreus</name>
    <dbReference type="NCBI Taxonomy" id="120213"/>
    <lineage>
        <taxon>Bacteria</taxon>
        <taxon>Bacillati</taxon>
        <taxon>Actinomycetota</taxon>
        <taxon>Actinomycetes</taxon>
        <taxon>Micrococcales</taxon>
        <taxon>Microbacteriaceae</taxon>
        <taxon>Subtercola</taxon>
    </lineage>
</organism>
<keyword evidence="1" id="KW-0812">Transmembrane</keyword>
<keyword evidence="1" id="KW-1133">Transmembrane helix</keyword>
<evidence type="ECO:0000313" key="3">
    <source>
        <dbReference type="EMBL" id="RFA26482.1"/>
    </source>
</evidence>
<accession>A0A3E0WB01</accession>
<feature type="transmembrane region" description="Helical" evidence="1">
    <location>
        <begin position="16"/>
        <end position="37"/>
    </location>
</feature>
<dbReference type="Gene3D" id="1.20.120.1220">
    <property type="match status" value="1"/>
</dbReference>
<protein>
    <recommendedName>
        <fullName evidence="2">Prepilin type IV endopeptidase peptidase domain-containing protein</fullName>
    </recommendedName>
</protein>
<proteinExistence type="predicted"/>
<sequence>MLASLPLAAIPFPPDLATVLTLAPVAYVAAVTPALVIADLRHRRLPNVLVLPGLAVVAVAAAVGALCSGLDATCTALVAFVTLVVFATLRLAGALATGDVKLAVLLAAALAPVASASLALYLLAGSIAALGSGLTASLLLLRAYARGALRPSSLALGPFLLFGFWAALTAAVVQPHS</sequence>
<dbReference type="EMBL" id="NBXE01000024">
    <property type="protein sequence ID" value="RFA26482.1"/>
    <property type="molecule type" value="Genomic_DNA"/>
</dbReference>
<feature type="transmembrane region" description="Helical" evidence="1">
    <location>
        <begin position="154"/>
        <end position="173"/>
    </location>
</feature>
<feature type="transmembrane region" description="Helical" evidence="1">
    <location>
        <begin position="127"/>
        <end position="145"/>
    </location>
</feature>
<comment type="caution">
    <text evidence="3">The sequence shown here is derived from an EMBL/GenBank/DDBJ whole genome shotgun (WGS) entry which is preliminary data.</text>
</comment>